<evidence type="ECO:0000256" key="6">
    <source>
        <dbReference type="ARBA" id="ARBA00023002"/>
    </source>
</evidence>
<gene>
    <name evidence="9" type="ORF">ACFPFU_01715</name>
</gene>
<evidence type="ECO:0000256" key="4">
    <source>
        <dbReference type="ARBA" id="ARBA00022643"/>
    </source>
</evidence>
<accession>A0ABV9SVU4</accession>
<evidence type="ECO:0000256" key="1">
    <source>
        <dbReference type="ARBA" id="ARBA00001917"/>
    </source>
</evidence>
<keyword evidence="7" id="KW-0520">NAD</keyword>
<comment type="caution">
    <text evidence="9">The sequence shown here is derived from an EMBL/GenBank/DDBJ whole genome shotgun (WGS) entry which is preliminary data.</text>
</comment>
<feature type="domain" description="Nitroreductase" evidence="8">
    <location>
        <begin position="17"/>
        <end position="178"/>
    </location>
</feature>
<evidence type="ECO:0000259" key="8">
    <source>
        <dbReference type="Pfam" id="PF00881"/>
    </source>
</evidence>
<evidence type="ECO:0000256" key="7">
    <source>
        <dbReference type="ARBA" id="ARBA00023027"/>
    </source>
</evidence>
<dbReference type="InterPro" id="IPR000415">
    <property type="entry name" value="Nitroreductase-like"/>
</dbReference>
<dbReference type="PANTHER" id="PTHR43821">
    <property type="entry name" value="NAD(P)H NITROREDUCTASE YDJA-RELATED"/>
    <property type="match status" value="1"/>
</dbReference>
<dbReference type="Pfam" id="PF00881">
    <property type="entry name" value="Nitroreductase"/>
    <property type="match status" value="1"/>
</dbReference>
<organism evidence="9 10">
    <name type="scientific">Negadavirga shengliensis</name>
    <dbReference type="NCBI Taxonomy" id="1389218"/>
    <lineage>
        <taxon>Bacteria</taxon>
        <taxon>Pseudomonadati</taxon>
        <taxon>Bacteroidota</taxon>
        <taxon>Cytophagia</taxon>
        <taxon>Cytophagales</taxon>
        <taxon>Cyclobacteriaceae</taxon>
        <taxon>Negadavirga</taxon>
    </lineage>
</organism>
<comment type="similarity">
    <text evidence="2">Belongs to the nitroreductase family.</text>
</comment>
<proteinExistence type="inferred from homology"/>
<dbReference type="PANTHER" id="PTHR43821:SF1">
    <property type="entry name" value="NAD(P)H NITROREDUCTASE YDJA-RELATED"/>
    <property type="match status" value="1"/>
</dbReference>
<protein>
    <submittedName>
        <fullName evidence="9">Nitroreductase</fullName>
    </submittedName>
</protein>
<comment type="cofactor">
    <cofactor evidence="1">
        <name>FMN</name>
        <dbReference type="ChEBI" id="CHEBI:58210"/>
    </cofactor>
</comment>
<keyword evidence="4" id="KW-0288">FMN</keyword>
<name>A0ABV9SVU4_9BACT</name>
<dbReference type="EMBL" id="JBHSJJ010000001">
    <property type="protein sequence ID" value="MFC4870384.1"/>
    <property type="molecule type" value="Genomic_DNA"/>
</dbReference>
<evidence type="ECO:0000256" key="2">
    <source>
        <dbReference type="ARBA" id="ARBA00007118"/>
    </source>
</evidence>
<dbReference type="SUPFAM" id="SSF55469">
    <property type="entry name" value="FMN-dependent nitroreductase-like"/>
    <property type="match status" value="1"/>
</dbReference>
<sequence>MLNRRPIFNIEEINKIIRNRRSMFVAQFKENDPVEDSIISEMLENANWAPTHKLTEPWRFRVFTGNGLKTLADFQSGLYKKRSEKTGNFIEATYQKLKENPLKASHIIAIGMKKDPRANLPEMEEVAAVAMAVQNMYLTASAHGLAAYWGTGGPTFWPEAKPFFGLGEEDKLMGFFYVAKPVSDRWPEGRRKPISEKVSWIRE</sequence>
<dbReference type="CDD" id="cd02135">
    <property type="entry name" value="YdjA-like"/>
    <property type="match status" value="1"/>
</dbReference>
<dbReference type="InterPro" id="IPR029479">
    <property type="entry name" value="Nitroreductase"/>
</dbReference>
<keyword evidence="5" id="KW-0521">NADP</keyword>
<evidence type="ECO:0000313" key="9">
    <source>
        <dbReference type="EMBL" id="MFC4870384.1"/>
    </source>
</evidence>
<evidence type="ECO:0000313" key="10">
    <source>
        <dbReference type="Proteomes" id="UP001595818"/>
    </source>
</evidence>
<evidence type="ECO:0000256" key="3">
    <source>
        <dbReference type="ARBA" id="ARBA00022630"/>
    </source>
</evidence>
<dbReference type="Gene3D" id="3.40.109.10">
    <property type="entry name" value="NADH Oxidase"/>
    <property type="match status" value="1"/>
</dbReference>
<dbReference type="InterPro" id="IPR026021">
    <property type="entry name" value="YdjA-like"/>
</dbReference>
<keyword evidence="10" id="KW-1185">Reference proteome</keyword>
<evidence type="ECO:0000256" key="5">
    <source>
        <dbReference type="ARBA" id="ARBA00022857"/>
    </source>
</evidence>
<reference evidence="10" key="1">
    <citation type="journal article" date="2019" name="Int. J. Syst. Evol. Microbiol.">
        <title>The Global Catalogue of Microorganisms (GCM) 10K type strain sequencing project: providing services to taxonomists for standard genome sequencing and annotation.</title>
        <authorList>
            <consortium name="The Broad Institute Genomics Platform"/>
            <consortium name="The Broad Institute Genome Sequencing Center for Infectious Disease"/>
            <person name="Wu L."/>
            <person name="Ma J."/>
        </authorList>
    </citation>
    <scope>NUCLEOTIDE SEQUENCE [LARGE SCALE GENOMIC DNA]</scope>
    <source>
        <strain evidence="10">CGMCC 4.7466</strain>
    </source>
</reference>
<keyword evidence="3" id="KW-0285">Flavoprotein</keyword>
<dbReference type="Proteomes" id="UP001595818">
    <property type="component" value="Unassembled WGS sequence"/>
</dbReference>
<dbReference type="InterPro" id="IPR052530">
    <property type="entry name" value="NAD(P)H_nitroreductase"/>
</dbReference>
<dbReference type="RefSeq" id="WP_377060872.1">
    <property type="nucleotide sequence ID" value="NZ_JBHSJJ010000001.1"/>
</dbReference>
<keyword evidence="6" id="KW-0560">Oxidoreductase</keyword>